<dbReference type="GO" id="GO:0009288">
    <property type="term" value="C:bacterial-type flagellum"/>
    <property type="evidence" value="ECO:0007669"/>
    <property type="project" value="InterPro"/>
</dbReference>
<reference evidence="6 7" key="1">
    <citation type="submission" date="2018-06" db="EMBL/GenBank/DDBJ databases">
        <authorList>
            <consortium name="Pathogen Informatics"/>
            <person name="Doyle S."/>
        </authorList>
    </citation>
    <scope>NUCLEOTIDE SEQUENCE [LARGE SCALE GENOMIC DNA]</scope>
    <source>
        <strain evidence="6 7">NCTC11997</strain>
    </source>
</reference>
<dbReference type="GO" id="GO:0097588">
    <property type="term" value="P:archaeal or bacterial-type flagellum-dependent cell motility"/>
    <property type="evidence" value="ECO:0007669"/>
    <property type="project" value="UniProtKB-KW"/>
</dbReference>
<dbReference type="EMBL" id="CP065725">
    <property type="protein sequence ID" value="QPT39101.1"/>
    <property type="molecule type" value="Genomic_DNA"/>
</dbReference>
<dbReference type="PIRSF" id="PIRSF002884">
    <property type="entry name" value="CheZ"/>
    <property type="match status" value="1"/>
</dbReference>
<dbReference type="RefSeq" id="WP_018573999.1">
    <property type="nucleotide sequence ID" value="NZ_CP065725.1"/>
</dbReference>
<name>A0A378XGH8_9BURK</name>
<keyword evidence="3" id="KW-0175">Coiled coil</keyword>
<dbReference type="Pfam" id="PF04344">
    <property type="entry name" value="CheZ"/>
    <property type="match status" value="1"/>
</dbReference>
<feature type="region of interest" description="Disordered" evidence="4">
    <location>
        <begin position="173"/>
        <end position="192"/>
    </location>
</feature>
<dbReference type="EC" id="3.1.3.-" evidence="1"/>
<keyword evidence="1" id="KW-0145">Chemotaxis</keyword>
<evidence type="ECO:0000313" key="7">
    <source>
        <dbReference type="Proteomes" id="UP000254603"/>
    </source>
</evidence>
<dbReference type="Proteomes" id="UP000594903">
    <property type="component" value="Chromosome"/>
</dbReference>
<evidence type="ECO:0000256" key="4">
    <source>
        <dbReference type="SAM" id="MobiDB-lite"/>
    </source>
</evidence>
<evidence type="ECO:0000313" key="8">
    <source>
        <dbReference type="Proteomes" id="UP000594903"/>
    </source>
</evidence>
<dbReference type="GO" id="GO:0050920">
    <property type="term" value="P:regulation of chemotaxis"/>
    <property type="evidence" value="ECO:0007669"/>
    <property type="project" value="InterPro"/>
</dbReference>
<comment type="function">
    <text evidence="1">Plays an important role in bacterial chemotaxis signal transduction pathway by accelerating the dephosphorylation of phosphorylated CheY (CheY-P).</text>
</comment>
<sequence>MTKFDQPEEKPNSTEPVYDRIAYVTRMLRDSLRELGLEPAVQAATQAMPDVRSRIRYITSLTEQAANTVLNSTEKVQDDLSALKRDNQSLAEKINALSEDGQGRVLLPAGLLDEIKAFHNGFREKIKPLDQAMIEIITAQSFQDLTGQVSGKLTVLIERVEQELLQVLSDNIPEGKGHWQEPEPEGDAALLNGPAVEPADDTTVQNQQQVDDLLAKLGF</sequence>
<dbReference type="InterPro" id="IPR007439">
    <property type="entry name" value="Chemotax_Pase_CheZ"/>
</dbReference>
<protein>
    <recommendedName>
        <fullName evidence="1">Protein phosphatase CheZ</fullName>
        <ecNumber evidence="1">3.1.3.-</ecNumber>
    </recommendedName>
    <alternativeName>
        <fullName evidence="1">Chemotaxis protein CheZ</fullName>
    </alternativeName>
</protein>
<dbReference type="GO" id="GO:0004721">
    <property type="term" value="F:phosphoprotein phosphatase activity"/>
    <property type="evidence" value="ECO:0007669"/>
    <property type="project" value="UniProtKB-KW"/>
</dbReference>
<dbReference type="AlphaFoldDB" id="A0A378XGH8"/>
<evidence type="ECO:0000256" key="3">
    <source>
        <dbReference type="SAM" id="Coils"/>
    </source>
</evidence>
<comment type="similarity">
    <text evidence="1">Belongs to the CheZ family.</text>
</comment>
<dbReference type="OrthoDB" id="9773007at2"/>
<keyword evidence="1" id="KW-0283">Flagellar rotation</keyword>
<dbReference type="SUPFAM" id="SSF75708">
    <property type="entry name" value="Chemotaxis phosphatase CheZ"/>
    <property type="match status" value="1"/>
</dbReference>
<evidence type="ECO:0000313" key="5">
    <source>
        <dbReference type="EMBL" id="QPT39101.1"/>
    </source>
</evidence>
<dbReference type="Proteomes" id="UP000254603">
    <property type="component" value="Unassembled WGS sequence"/>
</dbReference>
<keyword evidence="1" id="KW-0963">Cytoplasm</keyword>
<accession>A0A378XGH8</accession>
<keyword evidence="8" id="KW-1185">Reference proteome</keyword>
<comment type="subunit">
    <text evidence="1">Homodimer.</text>
</comment>
<keyword evidence="1" id="KW-0904">Protein phosphatase</keyword>
<dbReference type="EMBL" id="UGSB01000001">
    <property type="protein sequence ID" value="SUA54803.1"/>
    <property type="molecule type" value="Genomic_DNA"/>
</dbReference>
<organism evidence="6 7">
    <name type="scientific">Oligella ureolytica</name>
    <dbReference type="NCBI Taxonomy" id="90244"/>
    <lineage>
        <taxon>Bacteria</taxon>
        <taxon>Pseudomonadati</taxon>
        <taxon>Pseudomonadota</taxon>
        <taxon>Betaproteobacteria</taxon>
        <taxon>Burkholderiales</taxon>
        <taxon>Alcaligenaceae</taxon>
        <taxon>Oligella</taxon>
    </lineage>
</organism>
<evidence type="ECO:0000256" key="1">
    <source>
        <dbReference type="PIRNR" id="PIRNR002884"/>
    </source>
</evidence>
<comment type="subcellular location">
    <subcellularLocation>
        <location evidence="1">Cytoplasm</location>
    </subcellularLocation>
</comment>
<evidence type="ECO:0000256" key="2">
    <source>
        <dbReference type="PIRSR" id="PIRSR002884-1"/>
    </source>
</evidence>
<dbReference type="Gene3D" id="1.10.287.500">
    <property type="entry name" value="Helix hairpin bin"/>
    <property type="match status" value="1"/>
</dbReference>
<feature type="coiled-coil region" evidence="3">
    <location>
        <begin position="73"/>
        <end position="100"/>
    </location>
</feature>
<dbReference type="GO" id="GO:0006935">
    <property type="term" value="P:chemotaxis"/>
    <property type="evidence" value="ECO:0007669"/>
    <property type="project" value="UniProtKB-KW"/>
</dbReference>
<proteinExistence type="inferred from homology"/>
<feature type="site" description="Enhances dephosphorylation of CheY-P" evidence="2">
    <location>
        <position position="148"/>
    </location>
</feature>
<reference evidence="5 8" key="2">
    <citation type="submission" date="2020-12" db="EMBL/GenBank/DDBJ databases">
        <title>FDA dAtabase for Regulatory Grade micrObial Sequences (FDA-ARGOS): Supporting development and validation of Infectious Disease Dx tests.</title>
        <authorList>
            <person name="Sproer C."/>
            <person name="Gronow S."/>
            <person name="Severitt S."/>
            <person name="Schroder I."/>
            <person name="Tallon L."/>
            <person name="Sadzewicz L."/>
            <person name="Zhao X."/>
            <person name="Boylan J."/>
            <person name="Ott S."/>
            <person name="Bowen H."/>
            <person name="Vavikolanu K."/>
            <person name="Mehta A."/>
            <person name="Aluvathingal J."/>
            <person name="Nadendla S."/>
            <person name="Lowell S."/>
            <person name="Myers T."/>
            <person name="Yan Y."/>
            <person name="Sichtig H."/>
        </authorList>
    </citation>
    <scope>NUCLEOTIDE SEQUENCE [LARGE SCALE GENOMIC DNA]</scope>
    <source>
        <strain evidence="5 8">FDAARGOS_872</strain>
    </source>
</reference>
<dbReference type="STRING" id="1122619.GCA_000373745_00818"/>
<evidence type="ECO:0000313" key="6">
    <source>
        <dbReference type="EMBL" id="SUA54803.1"/>
    </source>
</evidence>
<gene>
    <name evidence="6" type="primary">cheZ</name>
    <name evidence="5" type="ORF">I6G29_07815</name>
    <name evidence="6" type="ORF">NCTC11997_01624</name>
</gene>
<keyword evidence="1 6" id="KW-0378">Hydrolase</keyword>
<dbReference type="GO" id="GO:0005737">
    <property type="term" value="C:cytoplasm"/>
    <property type="evidence" value="ECO:0007669"/>
    <property type="project" value="UniProtKB-SubCell"/>
</dbReference>